<reference evidence="1 2" key="1">
    <citation type="submission" date="2021-05" db="EMBL/GenBank/DDBJ databases">
        <title>Draft genomes of bacteria isolated from model marine particles.</title>
        <authorList>
            <person name="Datta M.S."/>
            <person name="Schwartzman J.A."/>
            <person name="Enke T.N."/>
            <person name="Saavedra J."/>
            <person name="Cermak N."/>
            <person name="Cordero O.X."/>
        </authorList>
    </citation>
    <scope>NUCLEOTIDE SEQUENCE [LARGE SCALE GENOMIC DNA]</scope>
    <source>
        <strain evidence="1 2">D2M19</strain>
    </source>
</reference>
<accession>A0ABS6A5W9</accession>
<gene>
    <name evidence="1" type="ORF">KO508_03975</name>
</gene>
<keyword evidence="2" id="KW-1185">Reference proteome</keyword>
<evidence type="ECO:0000313" key="1">
    <source>
        <dbReference type="EMBL" id="MBU2873159.1"/>
    </source>
</evidence>
<sequence>MLLAVIDRFAGYFGQSVTSVCSGTDALIKVCERSQFNALLADLVEKSGLSM</sequence>
<dbReference type="RefSeq" id="WP_216007008.1">
    <property type="nucleotide sequence ID" value="NZ_JAHKPV010000001.1"/>
</dbReference>
<comment type="caution">
    <text evidence="1">The sequence shown here is derived from an EMBL/GenBank/DDBJ whole genome shotgun (WGS) entry which is preliminary data.</text>
</comment>
<evidence type="ECO:0000313" key="2">
    <source>
        <dbReference type="Proteomes" id="UP000753376"/>
    </source>
</evidence>
<organism evidence="1 2">
    <name type="scientific">Marinobacter salexigens</name>
    <dbReference type="NCBI Taxonomy" id="1925763"/>
    <lineage>
        <taxon>Bacteria</taxon>
        <taxon>Pseudomonadati</taxon>
        <taxon>Pseudomonadota</taxon>
        <taxon>Gammaproteobacteria</taxon>
        <taxon>Pseudomonadales</taxon>
        <taxon>Marinobacteraceae</taxon>
        <taxon>Marinobacter</taxon>
    </lineage>
</organism>
<dbReference type="EMBL" id="JAHKPV010000001">
    <property type="protein sequence ID" value="MBU2873159.1"/>
    <property type="molecule type" value="Genomic_DNA"/>
</dbReference>
<proteinExistence type="predicted"/>
<protein>
    <submittedName>
        <fullName evidence="1">Uncharacterized protein</fullName>
    </submittedName>
</protein>
<name>A0ABS6A5W9_9GAMM</name>
<dbReference type="Proteomes" id="UP000753376">
    <property type="component" value="Unassembled WGS sequence"/>
</dbReference>